<comment type="similarity">
    <text evidence="4 19">In the C-terminal section; belongs to the NnrD/CARKD family.</text>
</comment>
<feature type="binding site" evidence="18">
    <location>
        <position position="149"/>
    </location>
    <ligand>
        <name>(6S)-NADPHX</name>
        <dbReference type="ChEBI" id="CHEBI:64076"/>
    </ligand>
</feature>
<name>A0A4Q2KQQ1_9SPHN</name>
<evidence type="ECO:0000256" key="14">
    <source>
        <dbReference type="ARBA" id="ARBA00025153"/>
    </source>
</evidence>
<evidence type="ECO:0000256" key="7">
    <source>
        <dbReference type="ARBA" id="ARBA00022840"/>
    </source>
</evidence>
<feature type="binding site" evidence="18">
    <location>
        <begin position="120"/>
        <end position="126"/>
    </location>
    <ligand>
        <name>(6S)-NADPHX</name>
        <dbReference type="ChEBI" id="CHEBI:64076"/>
    </ligand>
</feature>
<keyword evidence="9 18" id="KW-0630">Potassium</keyword>
<comment type="similarity">
    <text evidence="18">Belongs to the NnrE/AIBP family.</text>
</comment>
<dbReference type="Pfam" id="PF03853">
    <property type="entry name" value="YjeF_N"/>
    <property type="match status" value="1"/>
</dbReference>
<evidence type="ECO:0000313" key="23">
    <source>
        <dbReference type="Proteomes" id="UP000293623"/>
    </source>
</evidence>
<evidence type="ECO:0000259" key="20">
    <source>
        <dbReference type="PROSITE" id="PS51383"/>
    </source>
</evidence>
<dbReference type="HAMAP" id="MF_01965">
    <property type="entry name" value="NADHX_dehydratase"/>
    <property type="match status" value="1"/>
</dbReference>
<comment type="cofactor">
    <cofactor evidence="18 19">
        <name>K(+)</name>
        <dbReference type="ChEBI" id="CHEBI:29103"/>
    </cofactor>
    <text evidence="18 19">Binds 1 potassium ion per subunit.</text>
</comment>
<comment type="similarity">
    <text evidence="17">Belongs to the NnrD/CARKD family.</text>
</comment>
<protein>
    <recommendedName>
        <fullName evidence="19">Bifunctional NAD(P)H-hydrate repair enzyme</fullName>
    </recommendedName>
    <alternativeName>
        <fullName evidence="19">Nicotinamide nucleotide repair protein</fullName>
    </alternativeName>
    <domain>
        <recommendedName>
            <fullName evidence="19">ADP-dependent (S)-NAD(P)H-hydrate dehydratase</fullName>
            <ecNumber evidence="19">4.2.1.136</ecNumber>
        </recommendedName>
        <alternativeName>
            <fullName evidence="19">ADP-dependent NAD(P)HX dehydratase</fullName>
        </alternativeName>
    </domain>
    <domain>
        <recommendedName>
            <fullName evidence="19">NAD(P)H-hydrate epimerase</fullName>
            <ecNumber evidence="19">5.1.99.6</ecNumber>
        </recommendedName>
    </domain>
</protein>
<evidence type="ECO:0000256" key="6">
    <source>
        <dbReference type="ARBA" id="ARBA00022741"/>
    </source>
</evidence>
<dbReference type="NCBIfam" id="TIGR00197">
    <property type="entry name" value="yjeF_nterm"/>
    <property type="match status" value="1"/>
</dbReference>
<comment type="catalytic activity">
    <reaction evidence="15 17 19">
        <text>(6S)-NADHX + ADP = AMP + phosphate + NADH + H(+)</text>
        <dbReference type="Rhea" id="RHEA:32223"/>
        <dbReference type="ChEBI" id="CHEBI:15378"/>
        <dbReference type="ChEBI" id="CHEBI:43474"/>
        <dbReference type="ChEBI" id="CHEBI:57945"/>
        <dbReference type="ChEBI" id="CHEBI:64074"/>
        <dbReference type="ChEBI" id="CHEBI:456215"/>
        <dbReference type="ChEBI" id="CHEBI:456216"/>
        <dbReference type="EC" id="4.2.1.136"/>
    </reaction>
</comment>
<keyword evidence="11 18" id="KW-0413">Isomerase</keyword>
<feature type="binding site" evidence="17">
    <location>
        <position position="296"/>
    </location>
    <ligand>
        <name>(6S)-NADPHX</name>
        <dbReference type="ChEBI" id="CHEBI:64076"/>
    </ligand>
</feature>
<evidence type="ECO:0000256" key="15">
    <source>
        <dbReference type="ARBA" id="ARBA00048238"/>
    </source>
</evidence>
<comment type="similarity">
    <text evidence="3 19">In the N-terminal section; belongs to the NnrE/AIBP family.</text>
</comment>
<proteinExistence type="inferred from homology"/>
<comment type="catalytic activity">
    <reaction evidence="1 18 19">
        <text>(6R)-NADHX = (6S)-NADHX</text>
        <dbReference type="Rhea" id="RHEA:32215"/>
        <dbReference type="ChEBI" id="CHEBI:64074"/>
        <dbReference type="ChEBI" id="CHEBI:64075"/>
        <dbReference type="EC" id="5.1.99.6"/>
    </reaction>
</comment>
<feature type="binding site" evidence="17">
    <location>
        <begin position="377"/>
        <end position="381"/>
    </location>
    <ligand>
        <name>AMP</name>
        <dbReference type="ChEBI" id="CHEBI:456215"/>
    </ligand>
</feature>
<evidence type="ECO:0000313" key="22">
    <source>
        <dbReference type="EMBL" id="RXZ65962.1"/>
    </source>
</evidence>
<comment type="function">
    <text evidence="17">Catalyzes the dehydration of the S-form of NAD(P)HX at the expense of ADP, which is converted to AMP. Together with NAD(P)HX epimerase, which catalyzes the epimerization of the S- and R-forms, the enzyme allows the repair of both epimers of NAD(P)HX, a damaged form of NAD(P)H that is a result of enzymatic or heat-dependent hydration.</text>
</comment>
<comment type="catalytic activity">
    <reaction evidence="16 17 19">
        <text>(6S)-NADPHX + ADP = AMP + phosphate + NADPH + H(+)</text>
        <dbReference type="Rhea" id="RHEA:32235"/>
        <dbReference type="ChEBI" id="CHEBI:15378"/>
        <dbReference type="ChEBI" id="CHEBI:43474"/>
        <dbReference type="ChEBI" id="CHEBI:57783"/>
        <dbReference type="ChEBI" id="CHEBI:64076"/>
        <dbReference type="ChEBI" id="CHEBI:456215"/>
        <dbReference type="ChEBI" id="CHEBI:456216"/>
        <dbReference type="EC" id="4.2.1.136"/>
    </reaction>
</comment>
<feature type="binding site" evidence="17">
    <location>
        <position position="406"/>
    </location>
    <ligand>
        <name>AMP</name>
        <dbReference type="ChEBI" id="CHEBI:456215"/>
    </ligand>
</feature>
<evidence type="ECO:0000256" key="19">
    <source>
        <dbReference type="PIRNR" id="PIRNR017184"/>
    </source>
</evidence>
<dbReference type="CDD" id="cd01171">
    <property type="entry name" value="YXKO-related"/>
    <property type="match status" value="1"/>
</dbReference>
<evidence type="ECO:0000256" key="12">
    <source>
        <dbReference type="ARBA" id="ARBA00023239"/>
    </source>
</evidence>
<dbReference type="PROSITE" id="PS51383">
    <property type="entry name" value="YJEF_C_3"/>
    <property type="match status" value="1"/>
</dbReference>
<dbReference type="RefSeq" id="WP_129523438.1">
    <property type="nucleotide sequence ID" value="NZ_SDPV01000001.1"/>
</dbReference>
<dbReference type="NCBIfam" id="TIGR00196">
    <property type="entry name" value="yjeF_cterm"/>
    <property type="match status" value="1"/>
</dbReference>
<comment type="function">
    <text evidence="18">Catalyzes the epimerization of the S- and R-forms of NAD(P)HX, a damaged form of NAD(P)H that is a result of enzymatic or heat-dependent hydration. This is a prerequisite for the S-specific NAD(P)H-hydrate dehydratase to allow the repair of both epimers of NAD(P)HX.</text>
</comment>
<comment type="subunit">
    <text evidence="17">Homotetramer.</text>
</comment>
<comment type="catalytic activity">
    <reaction evidence="2 18 19">
        <text>(6R)-NADPHX = (6S)-NADPHX</text>
        <dbReference type="Rhea" id="RHEA:32227"/>
        <dbReference type="ChEBI" id="CHEBI:64076"/>
        <dbReference type="ChEBI" id="CHEBI:64077"/>
        <dbReference type="EC" id="5.1.99.6"/>
    </reaction>
</comment>
<feature type="binding site" evidence="18">
    <location>
        <position position="152"/>
    </location>
    <ligand>
        <name>K(+)</name>
        <dbReference type="ChEBI" id="CHEBI:29103"/>
    </ligand>
</feature>
<evidence type="ECO:0000256" key="18">
    <source>
        <dbReference type="HAMAP-Rule" id="MF_01966"/>
    </source>
</evidence>
<evidence type="ECO:0000256" key="17">
    <source>
        <dbReference type="HAMAP-Rule" id="MF_01965"/>
    </source>
</evidence>
<organism evidence="22 23">
    <name type="scientific">Pelagerythrobacter rhizovicinus</name>
    <dbReference type="NCBI Taxonomy" id="2268576"/>
    <lineage>
        <taxon>Bacteria</taxon>
        <taxon>Pseudomonadati</taxon>
        <taxon>Pseudomonadota</taxon>
        <taxon>Alphaproteobacteria</taxon>
        <taxon>Sphingomonadales</taxon>
        <taxon>Erythrobacteraceae</taxon>
        <taxon>Pelagerythrobacter</taxon>
    </lineage>
</organism>
<keyword evidence="23" id="KW-1185">Reference proteome</keyword>
<dbReference type="InterPro" id="IPR004443">
    <property type="entry name" value="YjeF_N_dom"/>
</dbReference>
<dbReference type="HAMAP" id="MF_01966">
    <property type="entry name" value="NADHX_epimerase"/>
    <property type="match status" value="1"/>
</dbReference>
<gene>
    <name evidence="18" type="primary">nnrE</name>
    <name evidence="17" type="synonym">nnrD</name>
    <name evidence="22" type="ORF">ETX26_04370</name>
</gene>
<feature type="binding site" evidence="18">
    <location>
        <begin position="59"/>
        <end position="63"/>
    </location>
    <ligand>
        <name>(6S)-NADPHX</name>
        <dbReference type="ChEBI" id="CHEBI:64076"/>
    </ligand>
</feature>
<dbReference type="Gene3D" id="3.40.1190.20">
    <property type="match status" value="1"/>
</dbReference>
<evidence type="ECO:0000256" key="4">
    <source>
        <dbReference type="ARBA" id="ARBA00009524"/>
    </source>
</evidence>
<feature type="domain" description="YjeF N-terminal" evidence="21">
    <location>
        <begin position="13"/>
        <end position="207"/>
    </location>
</feature>
<dbReference type="EMBL" id="SDPV01000001">
    <property type="protein sequence ID" value="RXZ65962.1"/>
    <property type="molecule type" value="Genomic_DNA"/>
</dbReference>
<dbReference type="InterPro" id="IPR030677">
    <property type="entry name" value="Nnr"/>
</dbReference>
<dbReference type="PROSITE" id="PS51385">
    <property type="entry name" value="YJEF_N"/>
    <property type="match status" value="1"/>
</dbReference>
<dbReference type="GO" id="GO:0046496">
    <property type="term" value="P:nicotinamide nucleotide metabolic process"/>
    <property type="evidence" value="ECO:0007669"/>
    <property type="project" value="UniProtKB-UniRule"/>
</dbReference>
<dbReference type="GO" id="GO:0052856">
    <property type="term" value="F:NAD(P)HX epimerase activity"/>
    <property type="evidence" value="ECO:0007669"/>
    <property type="project" value="UniProtKB-UniRule"/>
</dbReference>
<feature type="binding site" evidence="17">
    <location>
        <position position="241"/>
    </location>
    <ligand>
        <name>(6S)-NADPHX</name>
        <dbReference type="ChEBI" id="CHEBI:64076"/>
    </ligand>
</feature>
<evidence type="ECO:0000256" key="8">
    <source>
        <dbReference type="ARBA" id="ARBA00022857"/>
    </source>
</evidence>
<feature type="binding site" evidence="18">
    <location>
        <position position="60"/>
    </location>
    <ligand>
        <name>K(+)</name>
        <dbReference type="ChEBI" id="CHEBI:29103"/>
    </ligand>
</feature>
<dbReference type="InterPro" id="IPR000631">
    <property type="entry name" value="CARKD"/>
</dbReference>
<feature type="binding site" evidence="17">
    <location>
        <position position="407"/>
    </location>
    <ligand>
        <name>(6S)-NADPHX</name>
        <dbReference type="ChEBI" id="CHEBI:64076"/>
    </ligand>
</feature>
<comment type="caution">
    <text evidence="22">The sequence shown here is derived from an EMBL/GenBank/DDBJ whole genome shotgun (WGS) entry which is preliminary data.</text>
</comment>
<evidence type="ECO:0000256" key="13">
    <source>
        <dbReference type="ARBA" id="ARBA00023268"/>
    </source>
</evidence>
<feature type="binding site" evidence="17">
    <location>
        <position position="341"/>
    </location>
    <ligand>
        <name>(6S)-NADPHX</name>
        <dbReference type="ChEBI" id="CHEBI:64076"/>
    </ligand>
</feature>
<evidence type="ECO:0000259" key="21">
    <source>
        <dbReference type="PROSITE" id="PS51385"/>
    </source>
</evidence>
<feature type="domain" description="YjeF C-terminal" evidence="20">
    <location>
        <begin position="208"/>
        <end position="461"/>
    </location>
</feature>
<dbReference type="AlphaFoldDB" id="A0A4Q2KQQ1"/>
<keyword evidence="7 17" id="KW-0067">ATP-binding</keyword>
<evidence type="ECO:0000256" key="11">
    <source>
        <dbReference type="ARBA" id="ARBA00023235"/>
    </source>
</evidence>
<dbReference type="GO" id="GO:0052855">
    <property type="term" value="F:ADP-dependent NAD(P)H-hydrate dehydratase activity"/>
    <property type="evidence" value="ECO:0007669"/>
    <property type="project" value="UniProtKB-UniRule"/>
</dbReference>
<dbReference type="GO" id="GO:0110051">
    <property type="term" value="P:metabolite repair"/>
    <property type="evidence" value="ECO:0007669"/>
    <property type="project" value="TreeGrafter"/>
</dbReference>
<comment type="caution">
    <text evidence="18">Lacks conserved residue(s) required for the propagation of feature annotation.</text>
</comment>
<dbReference type="Gene3D" id="3.40.50.10260">
    <property type="entry name" value="YjeF N-terminal domain"/>
    <property type="match status" value="1"/>
</dbReference>
<dbReference type="SUPFAM" id="SSF64153">
    <property type="entry name" value="YjeF N-terminal domain-like"/>
    <property type="match status" value="1"/>
</dbReference>
<dbReference type="Proteomes" id="UP000293623">
    <property type="component" value="Unassembled WGS sequence"/>
</dbReference>
<dbReference type="PANTHER" id="PTHR12592:SF0">
    <property type="entry name" value="ATP-DEPENDENT (S)-NAD(P)H-HYDRATE DEHYDRATASE"/>
    <property type="match status" value="1"/>
</dbReference>
<dbReference type="Pfam" id="PF01256">
    <property type="entry name" value="Carb_kinase"/>
    <property type="match status" value="1"/>
</dbReference>
<dbReference type="GO" id="GO:0046872">
    <property type="term" value="F:metal ion binding"/>
    <property type="evidence" value="ECO:0007669"/>
    <property type="project" value="UniProtKB-UniRule"/>
</dbReference>
<reference evidence="22 23" key="1">
    <citation type="submission" date="2019-01" db="EMBL/GenBank/DDBJ databases">
        <title>Altererythrobacter rhizovicinus sp. nov., isolated from the rhizosphere soil of Haloxylon ammodendron.</title>
        <authorList>
            <person name="Li H.-P."/>
            <person name="Gou J.-Y."/>
            <person name="Yao D."/>
            <person name="Han Q.-Q."/>
            <person name="Shao K.-Z."/>
            <person name="Zhao Q."/>
            <person name="Zhang J.-L."/>
        </authorList>
    </citation>
    <scope>NUCLEOTIDE SEQUENCE [LARGE SCALE GENOMIC DNA]</scope>
    <source>
        <strain evidence="22 23">AY-3R</strain>
    </source>
</reference>
<dbReference type="InterPro" id="IPR029056">
    <property type="entry name" value="Ribokinase-like"/>
</dbReference>
<keyword evidence="6 17" id="KW-0547">Nucleotide-binding</keyword>
<keyword evidence="5 18" id="KW-0479">Metal-binding</keyword>
<sequence length="462" mass="47290">MRGSDSVLTVAEMRAAEQALIDGGTSVDELMQRAGRGAAEWVWRIASGRPVTVLCGPGNNGGDGYVIAQVLHERGLDVVVVAPIEPRTDAARNARGLYRGGMATSGEGRRGAVLVDCLFGSGLTRPLSDDLLALLGGLAASHGQAVAVDLPSGVESDSGAQLNDGLPRYDLTLALGAWKFAHWTMPSSAAMGARRLIDIGIGDIGAAASLSARPRFEPPAPDAHKYRRGLLAVVGGAMPGAALLAAQAAMRAGAGNVRLLADHSHPATPAALVVSDARLDEALGDERIGAVLAGPGLGRDDAAKARLAAALARGGPLVLDAEALGLLERQVFTRETLATPHEGELAKLCETYGISAQGKRAQARALAEASGLTVLAKGPDTVLCAPDGRVRLFAPGPSWLSAAGTGDVLAGIAASRMATGLPAFEAAEQAVWLQHEAARIAGAAFIADELAHAVKPAYARFL</sequence>
<dbReference type="PANTHER" id="PTHR12592">
    <property type="entry name" value="ATP-DEPENDENT (S)-NAD(P)H-HYDRATE DEHYDRATASE FAMILY MEMBER"/>
    <property type="match status" value="1"/>
</dbReference>
<comment type="cofactor">
    <cofactor evidence="17">
        <name>Mg(2+)</name>
        <dbReference type="ChEBI" id="CHEBI:18420"/>
    </cofactor>
</comment>
<comment type="function">
    <text evidence="14 19">Bifunctional enzyme that catalyzes the epimerization of the S- and R-forms of NAD(P)HX and the dehydration of the S-form of NAD(P)HX at the expense of ADP, which is converted to AMP. This allows the repair of both epimers of NAD(P)HX, a damaged form of NAD(P)H that is a result of enzymatic or heat-dependent hydration.</text>
</comment>
<keyword evidence="8 17" id="KW-0521">NADP</keyword>
<evidence type="ECO:0000256" key="16">
    <source>
        <dbReference type="ARBA" id="ARBA00049209"/>
    </source>
</evidence>
<keyword evidence="12 17" id="KW-0456">Lyase</keyword>
<dbReference type="EC" id="5.1.99.6" evidence="19"/>
<accession>A0A4Q2KQQ1</accession>
<evidence type="ECO:0000256" key="5">
    <source>
        <dbReference type="ARBA" id="ARBA00022723"/>
    </source>
</evidence>
<dbReference type="SUPFAM" id="SSF53613">
    <property type="entry name" value="Ribokinase-like"/>
    <property type="match status" value="1"/>
</dbReference>
<evidence type="ECO:0000256" key="3">
    <source>
        <dbReference type="ARBA" id="ARBA00006001"/>
    </source>
</evidence>
<dbReference type="PIRSF" id="PIRSF017184">
    <property type="entry name" value="Nnr"/>
    <property type="match status" value="1"/>
</dbReference>
<dbReference type="GO" id="GO:0005524">
    <property type="term" value="F:ATP binding"/>
    <property type="evidence" value="ECO:0007669"/>
    <property type="project" value="UniProtKB-UniRule"/>
</dbReference>
<dbReference type="EC" id="4.2.1.136" evidence="19"/>
<evidence type="ECO:0000256" key="1">
    <source>
        <dbReference type="ARBA" id="ARBA00000013"/>
    </source>
</evidence>
<evidence type="ECO:0000256" key="10">
    <source>
        <dbReference type="ARBA" id="ARBA00023027"/>
    </source>
</evidence>
<keyword evidence="13" id="KW-0511">Multifunctional enzyme</keyword>
<feature type="binding site" evidence="18">
    <location>
        <position position="116"/>
    </location>
    <ligand>
        <name>K(+)</name>
        <dbReference type="ChEBI" id="CHEBI:29103"/>
    </ligand>
</feature>
<dbReference type="OrthoDB" id="9806925at2"/>
<keyword evidence="10 17" id="KW-0520">NAD</keyword>
<evidence type="ECO:0000256" key="9">
    <source>
        <dbReference type="ARBA" id="ARBA00022958"/>
    </source>
</evidence>
<dbReference type="InterPro" id="IPR036652">
    <property type="entry name" value="YjeF_N_dom_sf"/>
</dbReference>
<evidence type="ECO:0000256" key="2">
    <source>
        <dbReference type="ARBA" id="ARBA00000909"/>
    </source>
</evidence>